<sequence length="62" mass="6637">MITMLRDGGVAPGIMQLIAGHASYRTTATYSSHHTPAQRPLFLDAVQPIVTAASLLFDIPKS</sequence>
<organism evidence="1 2">
    <name type="scientific">Spongiactinospora gelatinilytica</name>
    <dbReference type="NCBI Taxonomy" id="2666298"/>
    <lineage>
        <taxon>Bacteria</taxon>
        <taxon>Bacillati</taxon>
        <taxon>Actinomycetota</taxon>
        <taxon>Actinomycetes</taxon>
        <taxon>Streptosporangiales</taxon>
        <taxon>Streptosporangiaceae</taxon>
        <taxon>Spongiactinospora</taxon>
    </lineage>
</organism>
<evidence type="ECO:0000313" key="1">
    <source>
        <dbReference type="EMBL" id="PZG51458.1"/>
    </source>
</evidence>
<gene>
    <name evidence="1" type="ORF">C1I98_08445</name>
</gene>
<comment type="caution">
    <text evidence="1">The sequence shown here is derived from an EMBL/GenBank/DDBJ whole genome shotgun (WGS) entry which is preliminary data.</text>
</comment>
<proteinExistence type="predicted"/>
<dbReference type="AlphaFoldDB" id="A0A2W2HNW1"/>
<reference evidence="1 2" key="1">
    <citation type="submission" date="2018-01" db="EMBL/GenBank/DDBJ databases">
        <title>Draft genome sequence of Sphaerisporangium sp. 7K107.</title>
        <authorList>
            <person name="Sahin N."/>
            <person name="Saygin H."/>
            <person name="Ay H."/>
        </authorList>
    </citation>
    <scope>NUCLEOTIDE SEQUENCE [LARGE SCALE GENOMIC DNA]</scope>
    <source>
        <strain evidence="1 2">7K107</strain>
    </source>
</reference>
<protein>
    <submittedName>
        <fullName evidence="1">Uncharacterized protein</fullName>
    </submittedName>
</protein>
<accession>A0A2W2HNW1</accession>
<keyword evidence="2" id="KW-1185">Reference proteome</keyword>
<dbReference type="EMBL" id="POUA01000043">
    <property type="protein sequence ID" value="PZG51458.1"/>
    <property type="molecule type" value="Genomic_DNA"/>
</dbReference>
<dbReference type="Proteomes" id="UP000248544">
    <property type="component" value="Unassembled WGS sequence"/>
</dbReference>
<name>A0A2W2HNW1_9ACTN</name>
<evidence type="ECO:0000313" key="2">
    <source>
        <dbReference type="Proteomes" id="UP000248544"/>
    </source>
</evidence>